<dbReference type="Proteomes" id="UP001215598">
    <property type="component" value="Unassembled WGS sequence"/>
</dbReference>
<dbReference type="AlphaFoldDB" id="A0AAD7MFS2"/>
<accession>A0AAD7MFS2</accession>
<evidence type="ECO:0000256" key="1">
    <source>
        <dbReference type="SAM" id="MobiDB-lite"/>
    </source>
</evidence>
<keyword evidence="3" id="KW-1185">Reference proteome</keyword>
<dbReference type="EMBL" id="JARKIB010000303">
    <property type="protein sequence ID" value="KAJ7715686.1"/>
    <property type="molecule type" value="Genomic_DNA"/>
</dbReference>
<feature type="compositionally biased region" description="Polar residues" evidence="1">
    <location>
        <begin position="73"/>
        <end position="85"/>
    </location>
</feature>
<feature type="region of interest" description="Disordered" evidence="1">
    <location>
        <begin position="64"/>
        <end position="85"/>
    </location>
</feature>
<evidence type="ECO:0000313" key="3">
    <source>
        <dbReference type="Proteomes" id="UP001215598"/>
    </source>
</evidence>
<name>A0AAD7MFS2_9AGAR</name>
<reference evidence="2" key="1">
    <citation type="submission" date="2023-03" db="EMBL/GenBank/DDBJ databases">
        <title>Massive genome expansion in bonnet fungi (Mycena s.s.) driven by repeated elements and novel gene families across ecological guilds.</title>
        <authorList>
            <consortium name="Lawrence Berkeley National Laboratory"/>
            <person name="Harder C.B."/>
            <person name="Miyauchi S."/>
            <person name="Viragh M."/>
            <person name="Kuo A."/>
            <person name="Thoen E."/>
            <person name="Andreopoulos B."/>
            <person name="Lu D."/>
            <person name="Skrede I."/>
            <person name="Drula E."/>
            <person name="Henrissat B."/>
            <person name="Morin E."/>
            <person name="Kohler A."/>
            <person name="Barry K."/>
            <person name="LaButti K."/>
            <person name="Morin E."/>
            <person name="Salamov A."/>
            <person name="Lipzen A."/>
            <person name="Mereny Z."/>
            <person name="Hegedus B."/>
            <person name="Baldrian P."/>
            <person name="Stursova M."/>
            <person name="Weitz H."/>
            <person name="Taylor A."/>
            <person name="Grigoriev I.V."/>
            <person name="Nagy L.G."/>
            <person name="Martin F."/>
            <person name="Kauserud H."/>
        </authorList>
    </citation>
    <scope>NUCLEOTIDE SEQUENCE</scope>
    <source>
        <strain evidence="2">CBHHK182m</strain>
    </source>
</reference>
<proteinExistence type="predicted"/>
<evidence type="ECO:0000313" key="2">
    <source>
        <dbReference type="EMBL" id="KAJ7715686.1"/>
    </source>
</evidence>
<sequence>MSAPPRRTTRNLGNTAQGSAFHELVVVPTLAPELARPYQVPGTDIVFNRFGSIVGEAVGRESTADAGDAVAENGTTQSTGDQDQVQPGLYVHVTLEWTERAPKSTRNNARTKKMHESKLVSKAVDVLSISRVEFIPIALGAHGYDDVYVAGVASGPSMRMFWAGSPGGKGGATVILYDKDWEIVTQKLADALKSSKRLDTISVVFDLDGMDGFKQRQKRLHSPDSYEPELAFGTHVPNTDNYTPIQLALGGAIDEIKAAHSCVEHGICFIDANGEHIEINRFRSRMWGQAVVSGQCAAKDAPPNELLKLWTGNSGSASTSKPRGRTGPHPAMHLASTSSSETANLLLTTMVPMVAMMAQNMTTKFSAAPGVPRAVSRSPVRMSSPPPAIDLEVFMDAFGRAKKISAVRTDAAKTQLKESSYTPDILSESSVTSERLGELTGFAEGEVHQLKKFARQWTSKVEGKRVRRGIVF</sequence>
<protein>
    <submittedName>
        <fullName evidence="2">Uncharacterized protein</fullName>
    </submittedName>
</protein>
<gene>
    <name evidence="2" type="ORF">B0H16DRAFT_1741745</name>
</gene>
<comment type="caution">
    <text evidence="2">The sequence shown here is derived from an EMBL/GenBank/DDBJ whole genome shotgun (WGS) entry which is preliminary data.</text>
</comment>
<feature type="region of interest" description="Disordered" evidence="1">
    <location>
        <begin position="310"/>
        <end position="337"/>
    </location>
</feature>
<feature type="compositionally biased region" description="Polar residues" evidence="1">
    <location>
        <begin position="311"/>
        <end position="321"/>
    </location>
</feature>
<organism evidence="2 3">
    <name type="scientific">Mycena metata</name>
    <dbReference type="NCBI Taxonomy" id="1033252"/>
    <lineage>
        <taxon>Eukaryota</taxon>
        <taxon>Fungi</taxon>
        <taxon>Dikarya</taxon>
        <taxon>Basidiomycota</taxon>
        <taxon>Agaricomycotina</taxon>
        <taxon>Agaricomycetes</taxon>
        <taxon>Agaricomycetidae</taxon>
        <taxon>Agaricales</taxon>
        <taxon>Marasmiineae</taxon>
        <taxon>Mycenaceae</taxon>
        <taxon>Mycena</taxon>
    </lineage>
</organism>